<keyword evidence="9" id="KW-1185">Reference proteome</keyword>
<dbReference type="Pfam" id="PF12171">
    <property type="entry name" value="zf-C2H2_jaz"/>
    <property type="match status" value="1"/>
</dbReference>
<evidence type="ECO:0000256" key="1">
    <source>
        <dbReference type="ARBA" id="ARBA00022723"/>
    </source>
</evidence>
<keyword evidence="1" id="KW-0479">Metal-binding</keyword>
<sequence>SSPSASVSFTPTAEVMRHFSVSSFSGFDDSPKGFFTIYRNLFDTLRDEELQVVDAESEAKLDLIQNLSFGDSHTLYDEDEAYARMQGPSGGAGRRSEGTGSTLRDFYNFWTTFTTRKSFGWFDRYRLADADNRQIRRLMEKENRHLRDRAKREFVDAVQNLAAWLKRRDPRYKRHVEEKRQQQQQHELDRKRRVLEQRAAVVDGASSYIRQAWEEVDYTSVLDDLLGEDSEIEHAEGAAADSGDQPHHNDGPVDDDELFCVVCDKEFKSAAQRANHEQSKKHQKAVQAIRREMRREERLLAKAQNACASESAEEPECIESKGAAASASATGSGDESDALAQMIRELSVAQAAQGKKSKKGKRQWQQQDQQPVDEPALSTPPEVLTAAQRPSKREQRRQRQKAKTHDGYACNACGEGFASRNQLFKHINDTGHALAGIRQAAGAETPKKGKRIGR</sequence>
<dbReference type="SMART" id="SM00355">
    <property type="entry name" value="ZnF_C2H2"/>
    <property type="match status" value="2"/>
</dbReference>
<comment type="caution">
    <text evidence="8">The sequence shown here is derived from an EMBL/GenBank/DDBJ whole genome shotgun (WGS) entry which is preliminary data.</text>
</comment>
<dbReference type="Gene3D" id="3.30.160.60">
    <property type="entry name" value="Classic Zinc Finger"/>
    <property type="match status" value="1"/>
</dbReference>
<dbReference type="InterPro" id="IPR013087">
    <property type="entry name" value="Znf_C2H2_type"/>
</dbReference>
<dbReference type="PROSITE" id="PS00028">
    <property type="entry name" value="ZINC_FINGER_C2H2_1"/>
    <property type="match status" value="2"/>
</dbReference>
<dbReference type="InterPro" id="IPR051964">
    <property type="entry name" value="Chaperone_stress_response"/>
</dbReference>
<feature type="coiled-coil region" evidence="5">
    <location>
        <begin position="279"/>
        <end position="313"/>
    </location>
</feature>
<dbReference type="GO" id="GO:0003676">
    <property type="term" value="F:nucleic acid binding"/>
    <property type="evidence" value="ECO:0007669"/>
    <property type="project" value="InterPro"/>
</dbReference>
<evidence type="ECO:0000256" key="2">
    <source>
        <dbReference type="ARBA" id="ARBA00022771"/>
    </source>
</evidence>
<evidence type="ECO:0000313" key="8">
    <source>
        <dbReference type="EMBL" id="KAJ2792381.1"/>
    </source>
</evidence>
<dbReference type="Pfam" id="PF21884">
    <property type="entry name" value="ZUO1-like_ZHD"/>
    <property type="match status" value="1"/>
</dbReference>
<dbReference type="InterPro" id="IPR003604">
    <property type="entry name" value="Matrin/U1-like-C_Znf_C2H2"/>
</dbReference>
<dbReference type="InterPro" id="IPR022755">
    <property type="entry name" value="Znf_C2H2_jaz"/>
</dbReference>
<dbReference type="SUPFAM" id="SSF57667">
    <property type="entry name" value="beta-beta-alpha zinc fingers"/>
    <property type="match status" value="1"/>
</dbReference>
<name>A0A9W8HNV1_9FUNG</name>
<evidence type="ECO:0000256" key="3">
    <source>
        <dbReference type="ARBA" id="ARBA00022833"/>
    </source>
</evidence>
<reference evidence="8" key="1">
    <citation type="submission" date="2022-07" db="EMBL/GenBank/DDBJ databases">
        <title>Phylogenomic reconstructions and comparative analyses of Kickxellomycotina fungi.</title>
        <authorList>
            <person name="Reynolds N.K."/>
            <person name="Stajich J.E."/>
            <person name="Barry K."/>
            <person name="Grigoriev I.V."/>
            <person name="Crous P."/>
            <person name="Smith M.E."/>
        </authorList>
    </citation>
    <scope>NUCLEOTIDE SEQUENCE</scope>
    <source>
        <strain evidence="8">NRRL 1565</strain>
    </source>
</reference>
<dbReference type="OrthoDB" id="5894at2759"/>
<accession>A0A9W8HNV1</accession>
<keyword evidence="2 4" id="KW-0863">Zinc-finger</keyword>
<dbReference type="SMART" id="SM00451">
    <property type="entry name" value="ZnF_U1"/>
    <property type="match status" value="1"/>
</dbReference>
<evidence type="ECO:0000256" key="6">
    <source>
        <dbReference type="SAM" id="MobiDB-lite"/>
    </source>
</evidence>
<proteinExistence type="predicted"/>
<evidence type="ECO:0000256" key="5">
    <source>
        <dbReference type="SAM" id="Coils"/>
    </source>
</evidence>
<dbReference type="PANTHER" id="PTHR44029">
    <property type="entry name" value="DNAJ HOMOLOG SUBFAMILY C MEMBER 21"/>
    <property type="match status" value="1"/>
</dbReference>
<dbReference type="EMBL" id="JANBUO010003166">
    <property type="protein sequence ID" value="KAJ2792381.1"/>
    <property type="molecule type" value="Genomic_DNA"/>
</dbReference>
<dbReference type="AlphaFoldDB" id="A0A9W8HNV1"/>
<feature type="non-terminal residue" evidence="8">
    <location>
        <position position="1"/>
    </location>
</feature>
<dbReference type="Proteomes" id="UP001140094">
    <property type="component" value="Unassembled WGS sequence"/>
</dbReference>
<protein>
    <recommendedName>
        <fullName evidence="7">C2H2-type domain-containing protein</fullName>
    </recommendedName>
</protein>
<evidence type="ECO:0000313" key="9">
    <source>
        <dbReference type="Proteomes" id="UP001140094"/>
    </source>
</evidence>
<evidence type="ECO:0000259" key="7">
    <source>
        <dbReference type="PROSITE" id="PS50157"/>
    </source>
</evidence>
<feature type="domain" description="C2H2-type" evidence="7">
    <location>
        <begin position="408"/>
        <end position="433"/>
    </location>
</feature>
<dbReference type="PROSITE" id="PS50157">
    <property type="entry name" value="ZINC_FINGER_C2H2_2"/>
    <property type="match status" value="1"/>
</dbReference>
<dbReference type="InterPro" id="IPR036236">
    <property type="entry name" value="Znf_C2H2_sf"/>
</dbReference>
<dbReference type="GO" id="GO:0005737">
    <property type="term" value="C:cytoplasm"/>
    <property type="evidence" value="ECO:0007669"/>
    <property type="project" value="TreeGrafter"/>
</dbReference>
<feature type="region of interest" description="Disordered" evidence="6">
    <location>
        <begin position="350"/>
        <end position="410"/>
    </location>
</feature>
<evidence type="ECO:0000256" key="4">
    <source>
        <dbReference type="PROSITE-ProRule" id="PRU00042"/>
    </source>
</evidence>
<gene>
    <name evidence="8" type="ORF">H4R20_006753</name>
</gene>
<keyword evidence="5" id="KW-0175">Coiled coil</keyword>
<keyword evidence="3" id="KW-0862">Zinc</keyword>
<dbReference type="PANTHER" id="PTHR44029:SF1">
    <property type="entry name" value="DNAJ HOMOLOG SUBFAMILY C MEMBER 21"/>
    <property type="match status" value="1"/>
</dbReference>
<dbReference type="GO" id="GO:0008270">
    <property type="term" value="F:zinc ion binding"/>
    <property type="evidence" value="ECO:0007669"/>
    <property type="project" value="UniProtKB-KW"/>
</dbReference>
<organism evidence="8 9">
    <name type="scientific">Coemansia guatemalensis</name>
    <dbReference type="NCBI Taxonomy" id="2761395"/>
    <lineage>
        <taxon>Eukaryota</taxon>
        <taxon>Fungi</taxon>
        <taxon>Fungi incertae sedis</taxon>
        <taxon>Zoopagomycota</taxon>
        <taxon>Kickxellomycotina</taxon>
        <taxon>Kickxellomycetes</taxon>
        <taxon>Kickxellales</taxon>
        <taxon>Kickxellaceae</taxon>
        <taxon>Coemansia</taxon>
    </lineage>
</organism>
<dbReference type="InterPro" id="IPR054076">
    <property type="entry name" value="ZUO1-like_ZHD"/>
</dbReference>